<keyword evidence="1" id="KW-0472">Membrane</keyword>
<reference evidence="2 3" key="1">
    <citation type="submission" date="2024-06" db="EMBL/GenBank/DDBJ databases">
        <title>Chitinophaga defluvii sp. nov., isolated from municipal sewage.</title>
        <authorList>
            <person name="Zhang L."/>
        </authorList>
    </citation>
    <scope>NUCLEOTIDE SEQUENCE [LARGE SCALE GENOMIC DNA]</scope>
    <source>
        <strain evidence="2 3">H8</strain>
    </source>
</reference>
<sequence length="435" mass="50368">MLSDRLLHNDQEYIDGLLENSPAIIEDIYRRHAPKAKRFILQQNGTPKDAAHLFEETLLDLYYYARYRSFDLQSPFEPFLQLLCKRKWVQALEKKGQRMPGLEQEEVLVISSTNMQDITNIVKEGDKRREIYHSYLQQDQECQDLLRWSLSDLIPADIAAKANIPEAQLHHKRAACMAMVIKQLPGAQQMSQVPDHDYELADKLVTHDISDAEREPFEARAKNTPLTGEMLRRYAIVFKLLQQELWAGSTRDGLLQTLLENRTAWFSLKDHTPSPIRKWVIMAAVVAICLSGLLFLSPWSKNIYRQFAPTKMLHEDDPNLATEQLLDRAEAYFNTRYFNKAVPLLTQVLTKDSTNTNARYYRGVCLVELDQQDAARRDLLTIYEGKSALQYDAVFYIALSYLKQGNKQLCLEWLLKIPENASIYLKVQKLVGELR</sequence>
<evidence type="ECO:0000313" key="3">
    <source>
        <dbReference type="Proteomes" id="UP001549749"/>
    </source>
</evidence>
<keyword evidence="1" id="KW-1133">Transmembrane helix</keyword>
<dbReference type="EMBL" id="JBEXAC010000002">
    <property type="protein sequence ID" value="MET7000217.1"/>
    <property type="molecule type" value="Genomic_DNA"/>
</dbReference>
<dbReference type="Gene3D" id="1.10.1740.10">
    <property type="match status" value="1"/>
</dbReference>
<name>A0ABV2TB00_9BACT</name>
<gene>
    <name evidence="2" type="ORF">ABR189_22690</name>
</gene>
<dbReference type="SUPFAM" id="SSF48452">
    <property type="entry name" value="TPR-like"/>
    <property type="match status" value="1"/>
</dbReference>
<organism evidence="2 3">
    <name type="scientific">Chitinophaga defluvii</name>
    <dbReference type="NCBI Taxonomy" id="3163343"/>
    <lineage>
        <taxon>Bacteria</taxon>
        <taxon>Pseudomonadati</taxon>
        <taxon>Bacteroidota</taxon>
        <taxon>Chitinophagia</taxon>
        <taxon>Chitinophagales</taxon>
        <taxon>Chitinophagaceae</taxon>
        <taxon>Chitinophaga</taxon>
    </lineage>
</organism>
<dbReference type="Proteomes" id="UP001549749">
    <property type="component" value="Unassembled WGS sequence"/>
</dbReference>
<evidence type="ECO:0000256" key="1">
    <source>
        <dbReference type="SAM" id="Phobius"/>
    </source>
</evidence>
<accession>A0ABV2TB00</accession>
<dbReference type="RefSeq" id="WP_354662777.1">
    <property type="nucleotide sequence ID" value="NZ_JBEXAC010000002.1"/>
</dbReference>
<dbReference type="InterPro" id="IPR011990">
    <property type="entry name" value="TPR-like_helical_dom_sf"/>
</dbReference>
<keyword evidence="1" id="KW-0812">Transmembrane</keyword>
<dbReference type="SUPFAM" id="SSF88946">
    <property type="entry name" value="Sigma2 domain of RNA polymerase sigma factors"/>
    <property type="match status" value="1"/>
</dbReference>
<dbReference type="InterPro" id="IPR013325">
    <property type="entry name" value="RNA_pol_sigma_r2"/>
</dbReference>
<proteinExistence type="predicted"/>
<evidence type="ECO:0008006" key="4">
    <source>
        <dbReference type="Google" id="ProtNLM"/>
    </source>
</evidence>
<dbReference type="Gene3D" id="1.25.40.10">
    <property type="entry name" value="Tetratricopeptide repeat domain"/>
    <property type="match status" value="1"/>
</dbReference>
<evidence type="ECO:0000313" key="2">
    <source>
        <dbReference type="EMBL" id="MET7000217.1"/>
    </source>
</evidence>
<keyword evidence="3" id="KW-1185">Reference proteome</keyword>
<feature type="transmembrane region" description="Helical" evidence="1">
    <location>
        <begin position="279"/>
        <end position="296"/>
    </location>
</feature>
<comment type="caution">
    <text evidence="2">The sequence shown here is derived from an EMBL/GenBank/DDBJ whole genome shotgun (WGS) entry which is preliminary data.</text>
</comment>
<protein>
    <recommendedName>
        <fullName evidence="4">DNA-directed RNA polymerase specialized sigma24 family protein</fullName>
    </recommendedName>
</protein>